<dbReference type="OrthoDB" id="6167750at2"/>
<feature type="transmembrane region" description="Helical" evidence="1">
    <location>
        <begin position="95"/>
        <end position="128"/>
    </location>
</feature>
<dbReference type="Proteomes" id="UP000217771">
    <property type="component" value="Unassembled WGS sequence"/>
</dbReference>
<dbReference type="AlphaFoldDB" id="A0A2A2EV20"/>
<feature type="transmembrane region" description="Helical" evidence="1">
    <location>
        <begin position="134"/>
        <end position="157"/>
    </location>
</feature>
<dbReference type="EMBL" id="NSKB01000005">
    <property type="protein sequence ID" value="PAU76123.1"/>
    <property type="molecule type" value="Genomic_DNA"/>
</dbReference>
<dbReference type="InterPro" id="IPR009936">
    <property type="entry name" value="DUF1468"/>
</dbReference>
<keyword evidence="1" id="KW-0812">Transmembrane</keyword>
<feature type="transmembrane region" description="Helical" evidence="1">
    <location>
        <begin position="40"/>
        <end position="61"/>
    </location>
</feature>
<dbReference type="Pfam" id="PF07331">
    <property type="entry name" value="TctB"/>
    <property type="match status" value="1"/>
</dbReference>
<keyword evidence="1" id="KW-1133">Transmembrane helix</keyword>
<organism evidence="3 4">
    <name type="scientific">Halomonas salipaludis</name>
    <dbReference type="NCBI Taxonomy" id="2032625"/>
    <lineage>
        <taxon>Bacteria</taxon>
        <taxon>Pseudomonadati</taxon>
        <taxon>Pseudomonadota</taxon>
        <taxon>Gammaproteobacteria</taxon>
        <taxon>Oceanospirillales</taxon>
        <taxon>Halomonadaceae</taxon>
        <taxon>Halomonas</taxon>
    </lineage>
</organism>
<evidence type="ECO:0000313" key="4">
    <source>
        <dbReference type="Proteomes" id="UP000217771"/>
    </source>
</evidence>
<dbReference type="RefSeq" id="WP_095621593.1">
    <property type="nucleotide sequence ID" value="NZ_NSKB01000005.1"/>
</dbReference>
<keyword evidence="4" id="KW-1185">Reference proteome</keyword>
<reference evidence="3 4" key="1">
    <citation type="submission" date="2017-08" db="EMBL/GenBank/DDBJ databases">
        <title>Halomonas alkalisoli sp. nov., isolated from saline alkaline soil.</title>
        <authorList>
            <person name="Wang D."/>
            <person name="Zhang G."/>
        </authorList>
    </citation>
    <scope>NUCLEOTIDE SEQUENCE [LARGE SCALE GENOMIC DNA]</scope>
    <source>
        <strain evidence="3 4">WRN001</strain>
    </source>
</reference>
<protein>
    <recommendedName>
        <fullName evidence="2">DUF1468 domain-containing protein</fullName>
    </recommendedName>
</protein>
<keyword evidence="1" id="KW-0472">Membrane</keyword>
<sequence>MHVRIYLFATAIIVLALASLPATLQFPSSAQVSTFIGPRVWPLSLIVMLFLLGCALLAMTWRDSRRSVHDKSDSEQEGSGAAAAQKLSFASTRHWWLMAATVGYTVLIQSIGFLAASVLFTLVCTLLLGACRWWVIAITVAVAVALMQGVFVILLGIPLP</sequence>
<proteinExistence type="predicted"/>
<evidence type="ECO:0000259" key="2">
    <source>
        <dbReference type="Pfam" id="PF07331"/>
    </source>
</evidence>
<evidence type="ECO:0000256" key="1">
    <source>
        <dbReference type="SAM" id="Phobius"/>
    </source>
</evidence>
<feature type="domain" description="DUF1468" evidence="2">
    <location>
        <begin position="9"/>
        <end position="160"/>
    </location>
</feature>
<gene>
    <name evidence="3" type="ORF">CK498_14625</name>
</gene>
<name>A0A2A2EV20_9GAMM</name>
<accession>A0A2A2EV20</accession>
<evidence type="ECO:0000313" key="3">
    <source>
        <dbReference type="EMBL" id="PAU76123.1"/>
    </source>
</evidence>
<comment type="caution">
    <text evidence="3">The sequence shown here is derived from an EMBL/GenBank/DDBJ whole genome shotgun (WGS) entry which is preliminary data.</text>
</comment>